<reference evidence="2 3" key="1">
    <citation type="submission" date="2018-06" db="EMBL/GenBank/DDBJ databases">
        <authorList>
            <consortium name="Pathogen Informatics"/>
            <person name="Doyle S."/>
        </authorList>
    </citation>
    <scope>NUCLEOTIDE SEQUENCE [LARGE SCALE GENOMIC DNA]</scope>
    <source>
        <strain evidence="2 3">NCTC10526</strain>
    </source>
</reference>
<keyword evidence="1" id="KW-0472">Membrane</keyword>
<dbReference type="EMBL" id="UGVC01000001">
    <property type="protein sequence ID" value="SUD89801.1"/>
    <property type="molecule type" value="Genomic_DNA"/>
</dbReference>
<proteinExistence type="predicted"/>
<evidence type="ECO:0000313" key="2">
    <source>
        <dbReference type="EMBL" id="SUD89801.1"/>
    </source>
</evidence>
<keyword evidence="1" id="KW-1133">Transmembrane helix</keyword>
<dbReference type="Proteomes" id="UP000254123">
    <property type="component" value="Unassembled WGS sequence"/>
</dbReference>
<dbReference type="STRING" id="1123034.GCA_000685805_01949"/>
<evidence type="ECO:0000256" key="1">
    <source>
        <dbReference type="SAM" id="Phobius"/>
    </source>
</evidence>
<dbReference type="RefSeq" id="WP_028859427.1">
    <property type="nucleotide sequence ID" value="NZ_CAJHAQ010000001.1"/>
</dbReference>
<gene>
    <name evidence="2" type="ORF">NCTC10526_00100</name>
</gene>
<name>A0A379LH67_9GAMM</name>
<evidence type="ECO:0000313" key="3">
    <source>
        <dbReference type="Proteomes" id="UP000254123"/>
    </source>
</evidence>
<sequence length="152" mass="16789">MLKLMLANLISLGMFLLSFGIQSSGGLYTHSYIIDNDIYSLSDLQGAGGNDFVLLIIGSGALFLLLTFINALYILKPVIKSILSLIAIIISLWFFGLMETASFINISYATILFGDNIIFSIWLSLFILLNILVFSNILISIKNKLSKSRVLN</sequence>
<keyword evidence="1" id="KW-0812">Transmembrane</keyword>
<feature type="transmembrane region" description="Helical" evidence="1">
    <location>
        <begin position="82"/>
        <end position="111"/>
    </location>
</feature>
<organism evidence="2 3">
    <name type="scientific">Psychrobacter phenylpyruvicus</name>
    <dbReference type="NCBI Taxonomy" id="29432"/>
    <lineage>
        <taxon>Bacteria</taxon>
        <taxon>Pseudomonadati</taxon>
        <taxon>Pseudomonadota</taxon>
        <taxon>Gammaproteobacteria</taxon>
        <taxon>Moraxellales</taxon>
        <taxon>Moraxellaceae</taxon>
        <taxon>Psychrobacter</taxon>
    </lineage>
</organism>
<keyword evidence="3" id="KW-1185">Reference proteome</keyword>
<dbReference type="AlphaFoldDB" id="A0A379LH67"/>
<feature type="transmembrane region" description="Helical" evidence="1">
    <location>
        <begin position="53"/>
        <end position="75"/>
    </location>
</feature>
<accession>A0A379LH67</accession>
<feature type="transmembrane region" description="Helical" evidence="1">
    <location>
        <begin position="117"/>
        <end position="139"/>
    </location>
</feature>
<protein>
    <submittedName>
        <fullName evidence="2">Uncharacterized protein</fullName>
    </submittedName>
</protein>